<dbReference type="AlphaFoldDB" id="A0A7J8UTP7"/>
<dbReference type="EMBL" id="JABFAB010000007">
    <property type="protein sequence ID" value="MBA0653614.1"/>
    <property type="molecule type" value="Genomic_DNA"/>
</dbReference>
<keyword evidence="2" id="KW-1185">Reference proteome</keyword>
<comment type="caution">
    <text evidence="1">The sequence shown here is derived from an EMBL/GenBank/DDBJ whole genome shotgun (WGS) entry which is preliminary data.</text>
</comment>
<reference evidence="1 2" key="1">
    <citation type="journal article" date="2019" name="Genome Biol. Evol.">
        <title>Insights into the evolution of the New World diploid cottons (Gossypium, subgenus Houzingenia) based on genome sequencing.</title>
        <authorList>
            <person name="Grover C.E."/>
            <person name="Arick M.A. 2nd"/>
            <person name="Thrash A."/>
            <person name="Conover J.L."/>
            <person name="Sanders W.S."/>
            <person name="Peterson D.G."/>
            <person name="Frelichowski J.E."/>
            <person name="Scheffler J.A."/>
            <person name="Scheffler B.E."/>
            <person name="Wendel J.F."/>
        </authorList>
    </citation>
    <scope>NUCLEOTIDE SEQUENCE [LARGE SCALE GENOMIC DNA]</scope>
    <source>
        <strain evidence="1">57</strain>
        <tissue evidence="1">Leaf</tissue>
    </source>
</reference>
<organism evidence="1 2">
    <name type="scientific">Gossypium klotzschianum</name>
    <dbReference type="NCBI Taxonomy" id="34286"/>
    <lineage>
        <taxon>Eukaryota</taxon>
        <taxon>Viridiplantae</taxon>
        <taxon>Streptophyta</taxon>
        <taxon>Embryophyta</taxon>
        <taxon>Tracheophyta</taxon>
        <taxon>Spermatophyta</taxon>
        <taxon>Magnoliopsida</taxon>
        <taxon>eudicotyledons</taxon>
        <taxon>Gunneridae</taxon>
        <taxon>Pentapetalae</taxon>
        <taxon>rosids</taxon>
        <taxon>malvids</taxon>
        <taxon>Malvales</taxon>
        <taxon>Malvaceae</taxon>
        <taxon>Malvoideae</taxon>
        <taxon>Gossypium</taxon>
    </lineage>
</organism>
<name>A0A7J8UTP7_9ROSI</name>
<protein>
    <submittedName>
        <fullName evidence="1">Uncharacterized protein</fullName>
    </submittedName>
</protein>
<evidence type="ECO:0000313" key="1">
    <source>
        <dbReference type="EMBL" id="MBA0653614.1"/>
    </source>
</evidence>
<sequence length="34" mass="4033">MAVTRFEIENFDEWEELDEKALFAIKLCLANMVL</sequence>
<dbReference type="OrthoDB" id="7691805at2759"/>
<accession>A0A7J8UTP7</accession>
<dbReference type="Proteomes" id="UP000593573">
    <property type="component" value="Unassembled WGS sequence"/>
</dbReference>
<proteinExistence type="predicted"/>
<gene>
    <name evidence="1" type="ORF">Goklo_020772</name>
</gene>
<evidence type="ECO:0000313" key="2">
    <source>
        <dbReference type="Proteomes" id="UP000593573"/>
    </source>
</evidence>